<evidence type="ECO:0000256" key="1">
    <source>
        <dbReference type="SAM" id="SignalP"/>
    </source>
</evidence>
<keyword evidence="1" id="KW-0732">Signal</keyword>
<dbReference type="AlphaFoldDB" id="A0AAE9YQV0"/>
<sequence length="412" mass="43210">MQQHKNLIRKCALAMAITLSSATMAADYSEFAVMPTASNDGLSFDADGNLYVSHAGNFVGGALSGTSVRKITLDGTISDAATGLSGPIGNRFDSSGNMYVANFNTGEITKVTPQGVSSTFAQLGNASGIIINSQDELFVSSYLESVIYKITPDGESELWLAGEGLDGPVGIDLDEAGNLYVGNYNDGRIFKIASDKSITELARAPDYTGHIAYANNMIYTTALENDLIYQIPVNGGDTLELEGSAEAGFIFPNGITSSPDGSKLYVSNFESNQIILVENFVPAAEDDQVTTSQNTALVIDILANDIDHGVPLDRTSVNIITGPENGSVTVDEIDGSIIYIPDIVFNGEDNFVYSVSNSNGASSNKARVAITVTQSETAARSSGSSGGSFGASLLCLLLLVPGRKLLSALKQG</sequence>
<dbReference type="Pfam" id="PF17963">
    <property type="entry name" value="Big_9"/>
    <property type="match status" value="1"/>
</dbReference>
<gene>
    <name evidence="2" type="ORF">SG35_002620</name>
</gene>
<dbReference type="InterPro" id="IPR011042">
    <property type="entry name" value="6-blade_b-propeller_TolB-like"/>
</dbReference>
<dbReference type="Proteomes" id="UP000032568">
    <property type="component" value="Chromosome"/>
</dbReference>
<dbReference type="SUPFAM" id="SSF101898">
    <property type="entry name" value="NHL repeat"/>
    <property type="match status" value="1"/>
</dbReference>
<organism evidence="2 3">
    <name type="scientific">Thalassomonas actiniarum</name>
    <dbReference type="NCBI Taxonomy" id="485447"/>
    <lineage>
        <taxon>Bacteria</taxon>
        <taxon>Pseudomonadati</taxon>
        <taxon>Pseudomonadota</taxon>
        <taxon>Gammaproteobacteria</taxon>
        <taxon>Alteromonadales</taxon>
        <taxon>Colwelliaceae</taxon>
        <taxon>Thalassomonas</taxon>
    </lineage>
</organism>
<evidence type="ECO:0000313" key="3">
    <source>
        <dbReference type="Proteomes" id="UP000032568"/>
    </source>
</evidence>
<dbReference type="PANTHER" id="PTHR47572">
    <property type="entry name" value="LIPOPROTEIN-RELATED"/>
    <property type="match status" value="1"/>
</dbReference>
<reference evidence="2 3" key="1">
    <citation type="journal article" date="2015" name="Genome Announc.">
        <title>Draft Genome Sequences of Marine Isolates of Thalassomonas viridans and Thalassomonas actiniarum.</title>
        <authorList>
            <person name="Olonade I."/>
            <person name="van Zyl L.J."/>
            <person name="Trindade M."/>
        </authorList>
    </citation>
    <scope>NUCLEOTIDE SEQUENCE [LARGE SCALE GENOMIC DNA]</scope>
    <source>
        <strain evidence="2 3">A5K-106</strain>
    </source>
</reference>
<dbReference type="PANTHER" id="PTHR47572:SF4">
    <property type="entry name" value="LACTONASE DRP35"/>
    <property type="match status" value="1"/>
</dbReference>
<reference evidence="2 3" key="2">
    <citation type="journal article" date="2022" name="Mar. Drugs">
        <title>Bioassay-Guided Fractionation Leads to the Detection of Cholic Acid Generated by the Rare Thalassomonas sp.</title>
        <authorList>
            <person name="Pheiffer F."/>
            <person name="Schneider Y.K."/>
            <person name="Hansen E.H."/>
            <person name="Andersen J.H."/>
            <person name="Isaksson J."/>
            <person name="Busche T."/>
            <person name="R C."/>
            <person name="Kalinowski J."/>
            <person name="Zyl L.V."/>
            <person name="Trindade M."/>
        </authorList>
    </citation>
    <scope>NUCLEOTIDE SEQUENCE [LARGE SCALE GENOMIC DNA]</scope>
    <source>
        <strain evidence="2 3">A5K-106</strain>
    </source>
</reference>
<keyword evidence="3" id="KW-1185">Reference proteome</keyword>
<dbReference type="Gene3D" id="2.120.10.30">
    <property type="entry name" value="TolB, C-terminal domain"/>
    <property type="match status" value="1"/>
</dbReference>
<proteinExistence type="predicted"/>
<feature type="signal peptide" evidence="1">
    <location>
        <begin position="1"/>
        <end position="25"/>
    </location>
</feature>
<evidence type="ECO:0000313" key="2">
    <source>
        <dbReference type="EMBL" id="WDD99589.1"/>
    </source>
</evidence>
<accession>A0AAE9YQV0</accession>
<protein>
    <submittedName>
        <fullName evidence="2">Cadherin-like domain-containing protein</fullName>
    </submittedName>
</protein>
<dbReference type="KEGG" id="tact:SG35_002620"/>
<name>A0AAE9YQV0_9GAMM</name>
<dbReference type="EMBL" id="CP059735">
    <property type="protein sequence ID" value="WDD99589.1"/>
    <property type="molecule type" value="Genomic_DNA"/>
</dbReference>
<dbReference type="Gene3D" id="2.60.40.3440">
    <property type="match status" value="1"/>
</dbReference>
<dbReference type="InterPro" id="IPR051262">
    <property type="entry name" value="SMP-30/CGR1_Lactonase"/>
</dbReference>
<dbReference type="RefSeq" id="WP_044832187.1">
    <property type="nucleotide sequence ID" value="NZ_CP059735.1"/>
</dbReference>
<feature type="chain" id="PRO_5042016572" evidence="1">
    <location>
        <begin position="26"/>
        <end position="412"/>
    </location>
</feature>